<dbReference type="EC" id="4.6.1.12" evidence="10"/>
<keyword evidence="4 11" id="KW-0808">Transferase</keyword>
<organism evidence="13 14">
    <name type="scientific">Nakamurella endophytica</name>
    <dbReference type="NCBI Taxonomy" id="1748367"/>
    <lineage>
        <taxon>Bacteria</taxon>
        <taxon>Bacillati</taxon>
        <taxon>Actinomycetota</taxon>
        <taxon>Actinomycetes</taxon>
        <taxon>Nakamurellales</taxon>
        <taxon>Nakamurellaceae</taxon>
        <taxon>Nakamurella</taxon>
    </lineage>
</organism>
<feature type="domain" description="2-C-methyl-D-erythritol 2,4-cyclodiphosphate synthase" evidence="12">
    <location>
        <begin position="210"/>
        <end position="359"/>
    </location>
</feature>
<comment type="similarity">
    <text evidence="11">Belongs to the IspD/TarI cytidylyltransferase family. IspD subfamily.</text>
</comment>
<comment type="pathway">
    <text evidence="2 10">Isoprenoid biosynthesis; isopentenyl diphosphate biosynthesis via DXP pathway; isopentenyl diphosphate from 1-deoxy-D-xylulose 5-phosphate: step 4/6.</text>
</comment>
<dbReference type="EC" id="2.7.7.60" evidence="11"/>
<dbReference type="InterPro" id="IPR020555">
    <property type="entry name" value="MECDP_synthase_CS"/>
</dbReference>
<comment type="function">
    <text evidence="11">Catalyzes the formation of 4-diphosphocytidyl-2-C-methyl-D-erythritol from CTP and 2-C-methyl-D-erythritol 4-phosphate (MEP).</text>
</comment>
<dbReference type="PANTHER" id="PTHR43181">
    <property type="entry name" value="2-C-METHYL-D-ERYTHRITOL 2,4-CYCLODIPHOSPHATE SYNTHASE, CHLOROPLASTIC"/>
    <property type="match status" value="1"/>
</dbReference>
<evidence type="ECO:0000256" key="4">
    <source>
        <dbReference type="ARBA" id="ARBA00022679"/>
    </source>
</evidence>
<feature type="binding site" evidence="10">
    <location>
        <position position="347"/>
    </location>
    <ligand>
        <name>4-CDP-2-C-methyl-D-erythritol 2-phosphate</name>
        <dbReference type="ChEBI" id="CHEBI:57919"/>
    </ligand>
</feature>
<evidence type="ECO:0000313" key="13">
    <source>
        <dbReference type="EMBL" id="GGM04145.1"/>
    </source>
</evidence>
<dbReference type="InterPro" id="IPR036571">
    <property type="entry name" value="MECDP_synthase_sf"/>
</dbReference>
<feature type="site" description="Transition state stabilizer" evidence="10">
    <location>
        <position position="242"/>
    </location>
</feature>
<comment type="cofactor">
    <cofactor evidence="10">
        <name>a divalent metal cation</name>
        <dbReference type="ChEBI" id="CHEBI:60240"/>
    </cofactor>
    <text evidence="10">Binds 1 divalent metal cation per subunit.</text>
</comment>
<evidence type="ECO:0000256" key="7">
    <source>
        <dbReference type="ARBA" id="ARBA00023229"/>
    </source>
</evidence>
<evidence type="ECO:0000256" key="1">
    <source>
        <dbReference type="ARBA" id="ARBA00000200"/>
    </source>
</evidence>
<comment type="caution">
    <text evidence="13">The sequence shown here is derived from an EMBL/GenBank/DDBJ whole genome shotgun (WGS) entry which is preliminary data.</text>
</comment>
<keyword evidence="5 11" id="KW-0548">Nucleotidyltransferase</keyword>
<dbReference type="SUPFAM" id="SSF53448">
    <property type="entry name" value="Nucleotide-diphospho-sugar transferases"/>
    <property type="match status" value="1"/>
</dbReference>
<comment type="similarity">
    <text evidence="3 10">Belongs to the IspF family.</text>
</comment>
<feature type="binding site" evidence="10">
    <location>
        <begin position="264"/>
        <end position="266"/>
    </location>
    <ligand>
        <name>4-CDP-2-C-methyl-D-erythritol 2-phosphate</name>
        <dbReference type="ChEBI" id="CHEBI:57919"/>
    </ligand>
</feature>
<evidence type="ECO:0000256" key="9">
    <source>
        <dbReference type="ARBA" id="ARBA00023268"/>
    </source>
</evidence>
<dbReference type="NCBIfam" id="TIGR00151">
    <property type="entry name" value="ispF"/>
    <property type="match status" value="1"/>
</dbReference>
<dbReference type="InterPro" id="IPR003526">
    <property type="entry name" value="MECDP_synthase"/>
</dbReference>
<dbReference type="HAMAP" id="MF_00107">
    <property type="entry name" value="IspF"/>
    <property type="match status" value="1"/>
</dbReference>
<dbReference type="InterPro" id="IPR001228">
    <property type="entry name" value="IspD"/>
</dbReference>
<feature type="binding site" evidence="10">
    <location>
        <begin position="242"/>
        <end position="243"/>
    </location>
    <ligand>
        <name>4-CDP-2-C-methyl-D-erythritol 2-phosphate</name>
        <dbReference type="ChEBI" id="CHEBI:57919"/>
    </ligand>
</feature>
<dbReference type="GO" id="GO:0016114">
    <property type="term" value="P:terpenoid biosynthetic process"/>
    <property type="evidence" value="ECO:0007669"/>
    <property type="project" value="InterPro"/>
</dbReference>
<feature type="site" description="Positions MEP for the nucleophilic attack" evidence="11">
    <location>
        <position position="187"/>
    </location>
</feature>
<keyword evidence="14" id="KW-1185">Reference proteome</keyword>
<dbReference type="InterPro" id="IPR034683">
    <property type="entry name" value="IspD/TarI"/>
</dbReference>
<dbReference type="FunFam" id="3.30.1330.50:FF:000003">
    <property type="entry name" value="2-C-methyl-D-erythritol 2,4-cyclodiphosphate synthase"/>
    <property type="match status" value="1"/>
</dbReference>
<evidence type="ECO:0000256" key="2">
    <source>
        <dbReference type="ARBA" id="ARBA00004709"/>
    </source>
</evidence>
<dbReference type="SUPFAM" id="SSF69765">
    <property type="entry name" value="IpsF-like"/>
    <property type="match status" value="1"/>
</dbReference>
<dbReference type="AlphaFoldDB" id="A0A917T051"/>
<comment type="catalytic activity">
    <reaction evidence="1 10">
        <text>4-CDP-2-C-methyl-D-erythritol 2-phosphate = 2-C-methyl-D-erythritol 2,4-cyclic diphosphate + CMP</text>
        <dbReference type="Rhea" id="RHEA:23864"/>
        <dbReference type="ChEBI" id="CHEBI:57919"/>
        <dbReference type="ChEBI" id="CHEBI:58483"/>
        <dbReference type="ChEBI" id="CHEBI:60377"/>
        <dbReference type="EC" id="4.6.1.12"/>
    </reaction>
</comment>
<protein>
    <recommendedName>
        <fullName evidence="10 11">Multifunctional fusion protein</fullName>
    </recommendedName>
    <domain>
        <recommendedName>
            <fullName evidence="10">2-C-methyl-D-erythritol 2,4-cyclodiphosphate synthase</fullName>
            <shortName evidence="10">MECDP-synthase</shortName>
            <shortName evidence="10">MECPP-synthase</shortName>
            <shortName evidence="10">MECPS</shortName>
            <ecNumber evidence="10">4.6.1.12</ecNumber>
        </recommendedName>
    </domain>
    <domain>
        <recommendedName>
            <fullName evidence="11">2-C-methyl-D-erythritol 4-phosphate cytidylyltransferase</fullName>
            <ecNumber evidence="11">2.7.7.60</ecNumber>
        </recommendedName>
        <alternativeName>
            <fullName evidence="11">4-diphosphocytidyl-2C-methyl-D-erythritol synthase</fullName>
        </alternativeName>
        <alternativeName>
            <fullName evidence="11">MEP cytidylyltransferase</fullName>
            <shortName evidence="11">MCT</shortName>
        </alternativeName>
    </domain>
</protein>
<dbReference type="CDD" id="cd00554">
    <property type="entry name" value="MECDP_synthase"/>
    <property type="match status" value="1"/>
</dbReference>
<evidence type="ECO:0000256" key="6">
    <source>
        <dbReference type="ARBA" id="ARBA00022723"/>
    </source>
</evidence>
<evidence type="ECO:0000256" key="3">
    <source>
        <dbReference type="ARBA" id="ARBA00008480"/>
    </source>
</evidence>
<gene>
    <name evidence="10" type="primary">ispF</name>
    <name evidence="11" type="synonym">ispD</name>
    <name evidence="13" type="ORF">GCM10011594_25460</name>
</gene>
<feature type="binding site" evidence="10">
    <location>
        <begin position="216"/>
        <end position="218"/>
    </location>
    <ligand>
        <name>4-CDP-2-C-methyl-D-erythritol 2-phosphate</name>
        <dbReference type="ChEBI" id="CHEBI:57919"/>
    </ligand>
</feature>
<dbReference type="InterPro" id="IPR029044">
    <property type="entry name" value="Nucleotide-diphossugar_trans"/>
</dbReference>
<comment type="subunit">
    <text evidence="10">Homotrimer.</text>
</comment>
<evidence type="ECO:0000256" key="11">
    <source>
        <dbReference type="HAMAP-Rule" id="MF_00108"/>
    </source>
</evidence>
<evidence type="ECO:0000256" key="8">
    <source>
        <dbReference type="ARBA" id="ARBA00023239"/>
    </source>
</evidence>
<feature type="site" description="Positions MEP for the nucleophilic attack" evidence="11">
    <location>
        <position position="131"/>
    </location>
</feature>
<name>A0A917T051_9ACTN</name>
<keyword evidence="9" id="KW-0511">Multifunctional enzyme</keyword>
<dbReference type="PROSITE" id="PS01350">
    <property type="entry name" value="ISPF"/>
    <property type="match status" value="1"/>
</dbReference>
<dbReference type="GO" id="GO:0008685">
    <property type="term" value="F:2-C-methyl-D-erythritol 2,4-cyclodiphosphate synthase activity"/>
    <property type="evidence" value="ECO:0007669"/>
    <property type="project" value="UniProtKB-UniRule"/>
</dbReference>
<feature type="binding site" evidence="10">
    <location>
        <position position="216"/>
    </location>
    <ligand>
        <name>a divalent metal cation</name>
        <dbReference type="ChEBI" id="CHEBI:60240"/>
    </ligand>
</feature>
<dbReference type="HAMAP" id="MF_00108">
    <property type="entry name" value="IspD"/>
    <property type="match status" value="1"/>
</dbReference>
<dbReference type="GO" id="GO:0019288">
    <property type="term" value="P:isopentenyl diphosphate biosynthetic process, methylerythritol 4-phosphate pathway"/>
    <property type="evidence" value="ECO:0007669"/>
    <property type="project" value="UniProtKB-UniRule"/>
</dbReference>
<keyword evidence="7 10" id="KW-0414">Isoprene biosynthesis</keyword>
<feature type="site" description="Transition state stabilizer" evidence="10">
    <location>
        <position position="338"/>
    </location>
</feature>
<feature type="binding site" evidence="10">
    <location>
        <position position="218"/>
    </location>
    <ligand>
        <name>a divalent metal cation</name>
        <dbReference type="ChEBI" id="CHEBI:60240"/>
    </ligand>
</feature>
<dbReference type="Proteomes" id="UP000655208">
    <property type="component" value="Unassembled WGS sequence"/>
</dbReference>
<evidence type="ECO:0000259" key="12">
    <source>
        <dbReference type="Pfam" id="PF02542"/>
    </source>
</evidence>
<reference evidence="13" key="2">
    <citation type="submission" date="2020-09" db="EMBL/GenBank/DDBJ databases">
        <authorList>
            <person name="Sun Q."/>
            <person name="Zhou Y."/>
        </authorList>
    </citation>
    <scope>NUCLEOTIDE SEQUENCE</scope>
    <source>
        <strain evidence="13">CGMCC 4.7308</strain>
    </source>
</reference>
<dbReference type="GO" id="GO:0050518">
    <property type="term" value="F:2-C-methyl-D-erythritol 4-phosphate cytidylyltransferase activity"/>
    <property type="evidence" value="ECO:0007669"/>
    <property type="project" value="UniProtKB-UniRule"/>
</dbReference>
<dbReference type="GO" id="GO:0046872">
    <property type="term" value="F:metal ion binding"/>
    <property type="evidence" value="ECO:0007669"/>
    <property type="project" value="UniProtKB-KW"/>
</dbReference>
<dbReference type="PANTHER" id="PTHR43181:SF1">
    <property type="entry name" value="2-C-METHYL-D-ERYTHRITOL 2,4-CYCLODIPHOSPHATE SYNTHASE, CHLOROPLASTIC"/>
    <property type="match status" value="1"/>
</dbReference>
<reference evidence="13" key="1">
    <citation type="journal article" date="2014" name="Int. J. Syst. Evol. Microbiol.">
        <title>Complete genome sequence of Corynebacterium casei LMG S-19264T (=DSM 44701T), isolated from a smear-ripened cheese.</title>
        <authorList>
            <consortium name="US DOE Joint Genome Institute (JGI-PGF)"/>
            <person name="Walter F."/>
            <person name="Albersmeier A."/>
            <person name="Kalinowski J."/>
            <person name="Ruckert C."/>
        </authorList>
    </citation>
    <scope>NUCLEOTIDE SEQUENCE</scope>
    <source>
        <strain evidence="13">CGMCC 4.7308</strain>
    </source>
</reference>
<dbReference type="Pfam" id="PF01128">
    <property type="entry name" value="IspD"/>
    <property type="match status" value="1"/>
</dbReference>
<sequence>MPKAFVEVGGVPLLVHAVERLRDSGVDRVVVAVGADRRAEAVRLLGDRAVVVEGGADRTASVAAALAAVADDKPDVLLVHDAARAFVPVSVVRSVVAAVRDGRPAVVPVLGVVDTVRTVTPSGAVGPAVDRGALRIVQTPQGFRPDVLRRAHRQARQDGATATDDAGLVERLGVPLAVVPGDRAALKITTPDDLAEAGRLAAVPAAGLPRVGIGSDAHRIESGVPCHLAGLLFDGVDGCAGHSDGDVAAHALCDALLSAAGLGDLGAVFGTDDPRWAGASGTALLGEVVRRVADAGYRVGNAAVQVVANGPKLAARRDEAEAVLSAAVGAPVSVGGTTTDGLGATGRGEGRSATATALLLPR</sequence>
<evidence type="ECO:0000256" key="10">
    <source>
        <dbReference type="HAMAP-Rule" id="MF_00107"/>
    </source>
</evidence>
<dbReference type="CDD" id="cd02516">
    <property type="entry name" value="CDP-ME_synthetase"/>
    <property type="match status" value="1"/>
</dbReference>
<comment type="caution">
    <text evidence="10">Lacks conserved residue(s) required for the propagation of feature annotation.</text>
</comment>
<feature type="binding site" evidence="10">
    <location>
        <begin position="337"/>
        <end position="340"/>
    </location>
    <ligand>
        <name>4-CDP-2-C-methyl-D-erythritol 2-phosphate</name>
        <dbReference type="ChEBI" id="CHEBI:57919"/>
    </ligand>
</feature>
<dbReference type="EMBL" id="BMNA01000004">
    <property type="protein sequence ID" value="GGM04145.1"/>
    <property type="molecule type" value="Genomic_DNA"/>
</dbReference>
<feature type="site" description="Transition state stabilizer" evidence="11">
    <location>
        <position position="3"/>
    </location>
</feature>
<keyword evidence="6 10" id="KW-0479">Metal-binding</keyword>
<dbReference type="Gene3D" id="3.30.1330.50">
    <property type="entry name" value="2-C-methyl-D-erythritol 2,4-cyclodiphosphate synthase"/>
    <property type="match status" value="1"/>
</dbReference>
<accession>A0A917T051</accession>
<dbReference type="Pfam" id="PF02542">
    <property type="entry name" value="YgbB"/>
    <property type="match status" value="1"/>
</dbReference>
<feature type="binding site" evidence="10">
    <location>
        <position position="250"/>
    </location>
    <ligand>
        <name>a divalent metal cation</name>
        <dbReference type="ChEBI" id="CHEBI:60240"/>
    </ligand>
</feature>
<dbReference type="Gene3D" id="3.90.550.10">
    <property type="entry name" value="Spore Coat Polysaccharide Biosynthesis Protein SpsA, Chain A"/>
    <property type="match status" value="1"/>
</dbReference>
<comment type="catalytic activity">
    <reaction evidence="11">
        <text>2-C-methyl-D-erythritol 4-phosphate + CTP + H(+) = 4-CDP-2-C-methyl-D-erythritol + diphosphate</text>
        <dbReference type="Rhea" id="RHEA:13429"/>
        <dbReference type="ChEBI" id="CHEBI:15378"/>
        <dbReference type="ChEBI" id="CHEBI:33019"/>
        <dbReference type="ChEBI" id="CHEBI:37563"/>
        <dbReference type="ChEBI" id="CHEBI:57823"/>
        <dbReference type="ChEBI" id="CHEBI:58262"/>
        <dbReference type="EC" id="2.7.7.60"/>
    </reaction>
</comment>
<proteinExistence type="inferred from homology"/>
<comment type="pathway">
    <text evidence="11">Isoprenoid biosynthesis; isopentenyl diphosphate biosynthesis via DXP pathway; isopentenyl diphosphate from 1-deoxy-D-xylulose 5-phosphate: step 2/6.</text>
</comment>
<keyword evidence="8 10" id="KW-0456">Lyase</keyword>
<evidence type="ECO:0000313" key="14">
    <source>
        <dbReference type="Proteomes" id="UP000655208"/>
    </source>
</evidence>
<comment type="function">
    <text evidence="10">Involved in the biosynthesis of isopentenyl diphosphate (IPP) and dimethylallyl diphosphate (DMAPP), two major building blocks of isoprenoid compounds. Catalyzes the conversion of 4-diphosphocytidyl-2-C-methyl-D-erythritol 2-phosphate (CDP-ME2P) to 2-C-methyl-D-erythritol 2,4-cyclodiphosphate (ME-CPP) with a corresponding release of cytidine 5-monophosphate (CMP).</text>
</comment>
<evidence type="ECO:0000256" key="5">
    <source>
        <dbReference type="ARBA" id="ARBA00022695"/>
    </source>
</evidence>